<sequence length="83" mass="9838">MYSQIYFCIRFTTGNVFCFIIIKPKGRPKGSCLMPRAFHYVYYDLLQSLLIYCLDLIRNLVTSKEPMPWIYDARIQTSHSYAL</sequence>
<proteinExistence type="predicted"/>
<dbReference type="Proteomes" id="UP000266861">
    <property type="component" value="Unassembled WGS sequence"/>
</dbReference>
<comment type="caution">
    <text evidence="1">The sequence shown here is derived from an EMBL/GenBank/DDBJ whole genome shotgun (WGS) entry which is preliminary data.</text>
</comment>
<gene>
    <name evidence="1" type="ORF">Glove_302g54</name>
</gene>
<evidence type="ECO:0000313" key="2">
    <source>
        <dbReference type="Proteomes" id="UP000266861"/>
    </source>
</evidence>
<reference evidence="1 2" key="1">
    <citation type="submission" date="2018-08" db="EMBL/GenBank/DDBJ databases">
        <title>Genome and evolution of the arbuscular mycorrhizal fungus Diversispora epigaea (formerly Glomus versiforme) and its bacterial endosymbionts.</title>
        <authorList>
            <person name="Sun X."/>
            <person name="Fei Z."/>
            <person name="Harrison M."/>
        </authorList>
    </citation>
    <scope>NUCLEOTIDE SEQUENCE [LARGE SCALE GENOMIC DNA]</scope>
    <source>
        <strain evidence="1 2">IT104</strain>
    </source>
</reference>
<keyword evidence="2" id="KW-1185">Reference proteome</keyword>
<protein>
    <submittedName>
        <fullName evidence="1">Uncharacterized protein</fullName>
    </submittedName>
</protein>
<organism evidence="1 2">
    <name type="scientific">Diversispora epigaea</name>
    <dbReference type="NCBI Taxonomy" id="1348612"/>
    <lineage>
        <taxon>Eukaryota</taxon>
        <taxon>Fungi</taxon>
        <taxon>Fungi incertae sedis</taxon>
        <taxon>Mucoromycota</taxon>
        <taxon>Glomeromycotina</taxon>
        <taxon>Glomeromycetes</taxon>
        <taxon>Diversisporales</taxon>
        <taxon>Diversisporaceae</taxon>
        <taxon>Diversispora</taxon>
    </lineage>
</organism>
<evidence type="ECO:0000313" key="1">
    <source>
        <dbReference type="EMBL" id="RHZ67213.1"/>
    </source>
</evidence>
<dbReference type="EMBL" id="PQFF01000276">
    <property type="protein sequence ID" value="RHZ67213.1"/>
    <property type="molecule type" value="Genomic_DNA"/>
</dbReference>
<accession>A0A397I1N2</accession>
<dbReference type="AlphaFoldDB" id="A0A397I1N2"/>
<name>A0A397I1N2_9GLOM</name>